<protein>
    <submittedName>
        <fullName evidence="2">Uncharacterized protein</fullName>
    </submittedName>
</protein>
<sequence>MDPPNPSAPEPEFTTLEHFLQVQAAEEAAAEAAVAANDNTSADDFPTDPAEQRALNEQFVKAVLYIIDIVDNYRVDPMENSDVQVHPRPAEREAS</sequence>
<evidence type="ECO:0000256" key="1">
    <source>
        <dbReference type="SAM" id="MobiDB-lite"/>
    </source>
</evidence>
<comment type="caution">
    <text evidence="2">The sequence shown here is derived from an EMBL/GenBank/DDBJ whole genome shotgun (WGS) entry which is preliminary data.</text>
</comment>
<feature type="compositionally biased region" description="Low complexity" evidence="1">
    <location>
        <begin position="27"/>
        <end position="36"/>
    </location>
</feature>
<reference evidence="2" key="2">
    <citation type="submission" date="2023-06" db="EMBL/GenBank/DDBJ databases">
        <authorList>
            <consortium name="Lawrence Berkeley National Laboratory"/>
            <person name="Mondo S.J."/>
            <person name="Hensen N."/>
            <person name="Bonometti L."/>
            <person name="Westerberg I."/>
            <person name="Brannstrom I.O."/>
            <person name="Guillou S."/>
            <person name="Cros-Aarteil S."/>
            <person name="Calhoun S."/>
            <person name="Haridas S."/>
            <person name="Kuo A."/>
            <person name="Pangilinan J."/>
            <person name="Riley R."/>
            <person name="Labutti K."/>
            <person name="Andreopoulos B."/>
            <person name="Lipzen A."/>
            <person name="Chen C."/>
            <person name="Yanf M."/>
            <person name="Daum C."/>
            <person name="Ng V."/>
            <person name="Clum A."/>
            <person name="Steindorff A."/>
            <person name="Ohm R."/>
            <person name="Martin F."/>
            <person name="Silar P."/>
            <person name="Natvig D."/>
            <person name="Lalanne C."/>
            <person name="Gautier V."/>
            <person name="Ament-Velasquez S.L."/>
            <person name="Kruys A."/>
            <person name="Hutchinson M.I."/>
            <person name="Powell A.J."/>
            <person name="Barry K."/>
            <person name="Miller A.N."/>
            <person name="Grigoriev I.V."/>
            <person name="Debuchy R."/>
            <person name="Gladieux P."/>
            <person name="Thoren M.H."/>
            <person name="Johannesson H."/>
        </authorList>
    </citation>
    <scope>NUCLEOTIDE SEQUENCE</scope>
    <source>
        <strain evidence="2">CBS 626.80</strain>
    </source>
</reference>
<dbReference type="Proteomes" id="UP001303222">
    <property type="component" value="Unassembled WGS sequence"/>
</dbReference>
<proteinExistence type="predicted"/>
<evidence type="ECO:0000313" key="2">
    <source>
        <dbReference type="EMBL" id="KAK3947396.1"/>
    </source>
</evidence>
<feature type="region of interest" description="Disordered" evidence="1">
    <location>
        <begin position="27"/>
        <end position="49"/>
    </location>
</feature>
<dbReference type="AlphaFoldDB" id="A0AAN6NM56"/>
<organism evidence="2 3">
    <name type="scientific">Pseudoneurospora amorphoporcata</name>
    <dbReference type="NCBI Taxonomy" id="241081"/>
    <lineage>
        <taxon>Eukaryota</taxon>
        <taxon>Fungi</taxon>
        <taxon>Dikarya</taxon>
        <taxon>Ascomycota</taxon>
        <taxon>Pezizomycotina</taxon>
        <taxon>Sordariomycetes</taxon>
        <taxon>Sordariomycetidae</taxon>
        <taxon>Sordariales</taxon>
        <taxon>Sordariaceae</taxon>
        <taxon>Pseudoneurospora</taxon>
    </lineage>
</organism>
<accession>A0AAN6NM56</accession>
<keyword evidence="3" id="KW-1185">Reference proteome</keyword>
<reference evidence="2" key="1">
    <citation type="journal article" date="2023" name="Mol. Phylogenet. Evol.">
        <title>Genome-scale phylogeny and comparative genomics of the fungal order Sordariales.</title>
        <authorList>
            <person name="Hensen N."/>
            <person name="Bonometti L."/>
            <person name="Westerberg I."/>
            <person name="Brannstrom I.O."/>
            <person name="Guillou S."/>
            <person name="Cros-Aarteil S."/>
            <person name="Calhoun S."/>
            <person name="Haridas S."/>
            <person name="Kuo A."/>
            <person name="Mondo S."/>
            <person name="Pangilinan J."/>
            <person name="Riley R."/>
            <person name="LaButti K."/>
            <person name="Andreopoulos B."/>
            <person name="Lipzen A."/>
            <person name="Chen C."/>
            <person name="Yan M."/>
            <person name="Daum C."/>
            <person name="Ng V."/>
            <person name="Clum A."/>
            <person name="Steindorff A."/>
            <person name="Ohm R.A."/>
            <person name="Martin F."/>
            <person name="Silar P."/>
            <person name="Natvig D.O."/>
            <person name="Lalanne C."/>
            <person name="Gautier V."/>
            <person name="Ament-Velasquez S.L."/>
            <person name="Kruys A."/>
            <person name="Hutchinson M.I."/>
            <person name="Powell A.J."/>
            <person name="Barry K."/>
            <person name="Miller A.N."/>
            <person name="Grigoriev I.V."/>
            <person name="Debuchy R."/>
            <person name="Gladieux P."/>
            <person name="Hiltunen Thoren M."/>
            <person name="Johannesson H."/>
        </authorList>
    </citation>
    <scope>NUCLEOTIDE SEQUENCE</scope>
    <source>
        <strain evidence="2">CBS 626.80</strain>
    </source>
</reference>
<name>A0AAN6NM56_9PEZI</name>
<evidence type="ECO:0000313" key="3">
    <source>
        <dbReference type="Proteomes" id="UP001303222"/>
    </source>
</evidence>
<dbReference type="EMBL" id="MU859359">
    <property type="protein sequence ID" value="KAK3947396.1"/>
    <property type="molecule type" value="Genomic_DNA"/>
</dbReference>
<gene>
    <name evidence="2" type="ORF">QBC32DRAFT_318883</name>
</gene>